<dbReference type="AlphaFoldDB" id="A0A4U3L775"/>
<dbReference type="InterPro" id="IPR036291">
    <property type="entry name" value="NAD(P)-bd_dom_sf"/>
</dbReference>
<dbReference type="PANTHER" id="PTHR24321:SF8">
    <property type="entry name" value="ESTRADIOL 17-BETA-DEHYDROGENASE 8-RELATED"/>
    <property type="match status" value="1"/>
</dbReference>
<dbReference type="Pfam" id="PF13561">
    <property type="entry name" value="adh_short_C2"/>
    <property type="match status" value="1"/>
</dbReference>
<dbReference type="SUPFAM" id="SSF51735">
    <property type="entry name" value="NAD(P)-binding Rossmann-fold domains"/>
    <property type="match status" value="1"/>
</dbReference>
<evidence type="ECO:0000313" key="3">
    <source>
        <dbReference type="EMBL" id="TKK70244.1"/>
    </source>
</evidence>
<dbReference type="PANTHER" id="PTHR24321">
    <property type="entry name" value="DEHYDROGENASES, SHORT CHAIN"/>
    <property type="match status" value="1"/>
</dbReference>
<proteinExistence type="inferred from homology"/>
<comment type="similarity">
    <text evidence="1">Belongs to the short-chain dehydrogenases/reductases (SDR) family.</text>
</comment>
<keyword evidence="2" id="KW-0560">Oxidoreductase</keyword>
<name>A0A4U3L775_9BACT</name>
<dbReference type="Gene3D" id="3.40.50.720">
    <property type="entry name" value="NAD(P)-binding Rossmann-like Domain"/>
    <property type="match status" value="1"/>
</dbReference>
<dbReference type="OrthoDB" id="597477at2"/>
<reference evidence="3 4" key="1">
    <citation type="submission" date="2019-05" db="EMBL/GenBank/DDBJ databases">
        <title>Panacibacter sp. strain 17mud1-8 Genome sequencing and assembly.</title>
        <authorList>
            <person name="Chhetri G."/>
        </authorList>
    </citation>
    <scope>NUCLEOTIDE SEQUENCE [LARGE SCALE GENOMIC DNA]</scope>
    <source>
        <strain evidence="3 4">17mud1-8</strain>
    </source>
</reference>
<dbReference type="PROSITE" id="PS00061">
    <property type="entry name" value="ADH_SHORT"/>
    <property type="match status" value="1"/>
</dbReference>
<gene>
    <name evidence="3" type="ORF">FC093_05715</name>
</gene>
<dbReference type="InterPro" id="IPR002347">
    <property type="entry name" value="SDR_fam"/>
</dbReference>
<organism evidence="3 4">
    <name type="scientific">Ilyomonas limi</name>
    <dbReference type="NCBI Taxonomy" id="2575867"/>
    <lineage>
        <taxon>Bacteria</taxon>
        <taxon>Pseudomonadati</taxon>
        <taxon>Bacteroidota</taxon>
        <taxon>Chitinophagia</taxon>
        <taxon>Chitinophagales</taxon>
        <taxon>Chitinophagaceae</taxon>
        <taxon>Ilyomonas</taxon>
    </lineage>
</organism>
<dbReference type="FunFam" id="3.40.50.720:FF:000084">
    <property type="entry name" value="Short-chain dehydrogenase reductase"/>
    <property type="match status" value="1"/>
</dbReference>
<sequence length="253" mass="26561">MDKYLSGKTAIVTGGASGIGEATALLYAEYGANVVVSDIHEMQGNKVVKQIQQHDGKAIFVKADVSQPEACEQLVNTTVATFGSLDIAFNNAGIGGESSAVGDMSIEGWNKVITINLNSVFYCMKYQLLQMQKQGSGAIVNNSSILGSVGFANAAGYVAAKHGVIGLTQTAALEYSAKGIRINAIGPAFINTPLLTEAGMDNNVKQSFLVPLHPIGRLGESKEVAELVVWLSSDKASFVTGSYYAVDGGYLAR</sequence>
<dbReference type="GO" id="GO:0016491">
    <property type="term" value="F:oxidoreductase activity"/>
    <property type="evidence" value="ECO:0007669"/>
    <property type="project" value="UniProtKB-KW"/>
</dbReference>
<evidence type="ECO:0000313" key="4">
    <source>
        <dbReference type="Proteomes" id="UP000305848"/>
    </source>
</evidence>
<dbReference type="InterPro" id="IPR020904">
    <property type="entry name" value="Sc_DH/Rdtase_CS"/>
</dbReference>
<keyword evidence="4" id="KW-1185">Reference proteome</keyword>
<evidence type="ECO:0000256" key="2">
    <source>
        <dbReference type="ARBA" id="ARBA00023002"/>
    </source>
</evidence>
<dbReference type="RefSeq" id="WP_137260789.1">
    <property type="nucleotide sequence ID" value="NZ_SZQL01000003.1"/>
</dbReference>
<dbReference type="NCBIfam" id="NF005559">
    <property type="entry name" value="PRK07231.1"/>
    <property type="match status" value="1"/>
</dbReference>
<dbReference type="EMBL" id="SZQL01000003">
    <property type="protein sequence ID" value="TKK70244.1"/>
    <property type="molecule type" value="Genomic_DNA"/>
</dbReference>
<dbReference type="PRINTS" id="PR00081">
    <property type="entry name" value="GDHRDH"/>
</dbReference>
<protein>
    <submittedName>
        <fullName evidence="3">SDR family oxidoreductase</fullName>
    </submittedName>
</protein>
<evidence type="ECO:0000256" key="1">
    <source>
        <dbReference type="ARBA" id="ARBA00006484"/>
    </source>
</evidence>
<accession>A0A4U3L775</accession>
<comment type="caution">
    <text evidence="3">The sequence shown here is derived from an EMBL/GenBank/DDBJ whole genome shotgun (WGS) entry which is preliminary data.</text>
</comment>
<dbReference type="Proteomes" id="UP000305848">
    <property type="component" value="Unassembled WGS sequence"/>
</dbReference>
<dbReference type="PRINTS" id="PR00080">
    <property type="entry name" value="SDRFAMILY"/>
</dbReference>